<evidence type="ECO:0000256" key="1">
    <source>
        <dbReference type="SAM" id="MobiDB-lite"/>
    </source>
</evidence>
<protein>
    <submittedName>
        <fullName evidence="2">Uncharacterized protein</fullName>
    </submittedName>
</protein>
<dbReference type="Proteomes" id="UP001569904">
    <property type="component" value="Unassembled WGS sequence"/>
</dbReference>
<reference evidence="2 3" key="1">
    <citation type="submission" date="2023-11" db="EMBL/GenBank/DDBJ databases">
        <title>Actinomadura monticuli sp. nov., isolated from volcanic ash.</title>
        <authorList>
            <person name="Lee S.D."/>
            <person name="Yang H."/>
            <person name="Kim I.S."/>
        </authorList>
    </citation>
    <scope>NUCLEOTIDE SEQUENCE [LARGE SCALE GENOMIC DNA]</scope>
    <source>
        <strain evidence="2 3">DSM 45346</strain>
    </source>
</reference>
<feature type="compositionally biased region" description="Basic and acidic residues" evidence="1">
    <location>
        <begin position="38"/>
        <end position="55"/>
    </location>
</feature>
<keyword evidence="3" id="KW-1185">Reference proteome</keyword>
<feature type="region of interest" description="Disordered" evidence="1">
    <location>
        <begin position="31"/>
        <end position="61"/>
    </location>
</feature>
<evidence type="ECO:0000313" key="2">
    <source>
        <dbReference type="EMBL" id="MFA1552876.1"/>
    </source>
</evidence>
<accession>A0ABV4QQK0</accession>
<evidence type="ECO:0000313" key="3">
    <source>
        <dbReference type="Proteomes" id="UP001569904"/>
    </source>
</evidence>
<organism evidence="2 3">
    <name type="scientific">Actinomadura chokoriensis</name>
    <dbReference type="NCBI Taxonomy" id="454156"/>
    <lineage>
        <taxon>Bacteria</taxon>
        <taxon>Bacillati</taxon>
        <taxon>Actinomycetota</taxon>
        <taxon>Actinomycetes</taxon>
        <taxon>Streptosporangiales</taxon>
        <taxon>Thermomonosporaceae</taxon>
        <taxon>Actinomadura</taxon>
    </lineage>
</organism>
<proteinExistence type="predicted"/>
<sequence>MSDNEDMICQSCRERRHEECRGGSWCDCQHAAAPAKPDGGRRADARTGDDAEPRVNWRRQG</sequence>
<gene>
    <name evidence="2" type="ORF">SM436_04120</name>
</gene>
<dbReference type="EMBL" id="JAXCEH010000002">
    <property type="protein sequence ID" value="MFA1552876.1"/>
    <property type="molecule type" value="Genomic_DNA"/>
</dbReference>
<dbReference type="RefSeq" id="WP_371939172.1">
    <property type="nucleotide sequence ID" value="NZ_JAXCEH010000002.1"/>
</dbReference>
<comment type="caution">
    <text evidence="2">The sequence shown here is derived from an EMBL/GenBank/DDBJ whole genome shotgun (WGS) entry which is preliminary data.</text>
</comment>
<name>A0ABV4QQK0_9ACTN</name>